<organism evidence="7 8">
    <name type="scientific">Macrosiphum euphorbiae</name>
    <name type="common">potato aphid</name>
    <dbReference type="NCBI Taxonomy" id="13131"/>
    <lineage>
        <taxon>Eukaryota</taxon>
        <taxon>Metazoa</taxon>
        <taxon>Ecdysozoa</taxon>
        <taxon>Arthropoda</taxon>
        <taxon>Hexapoda</taxon>
        <taxon>Insecta</taxon>
        <taxon>Pterygota</taxon>
        <taxon>Neoptera</taxon>
        <taxon>Paraneoptera</taxon>
        <taxon>Hemiptera</taxon>
        <taxon>Sternorrhyncha</taxon>
        <taxon>Aphidomorpha</taxon>
        <taxon>Aphidoidea</taxon>
        <taxon>Aphididae</taxon>
        <taxon>Macrosiphini</taxon>
        <taxon>Macrosiphum</taxon>
    </lineage>
</organism>
<protein>
    <recommendedName>
        <fullName evidence="6">THAP-type domain-containing protein</fullName>
    </recommendedName>
</protein>
<dbReference type="Pfam" id="PF05485">
    <property type="entry name" value="THAP"/>
    <property type="match status" value="1"/>
</dbReference>
<dbReference type="PANTHER" id="PTHR46927">
    <property type="entry name" value="AGAP005574-PA"/>
    <property type="match status" value="1"/>
</dbReference>
<sequence>MPNKCFVPGCKTGYASYNKKLKVENKKPPILFRAPKDNQSLEVWNKHIPRDDKLLSEKDYVCELHFEATSIIKYDEFNITEGVVEKLERTTPMLKTDAVPTIFPGLPKYLTTTIQKRPAPKLRLINPIKKEKIDENIVLDYEEKSETEYNIRILHQEASTIPLPGTMWGIHTSPGKTILAHLNLKLECDKTIVFTDNCIPIVHISKKLVEFPEIKCNLDLQKLVRTIDELIPCTGYTENGFLSSECIGYVKQDLSLAKNSKRKIRCINCSELRRKNQRKYKKKPRVKVIASKLKIKSDLHRKLCRKVLSLKQQLNLILKKYDDLTQTQLSSYTEKLPEKQKEAINACFNAANCKSSNGRRYTTTWVYECLLMRIKSPKLYRKMRRDNILPLPSYTTLQRYIKNSVLYMVFLMQLLK</sequence>
<accession>A0AAV0XG97</accession>
<keyword evidence="4 5" id="KW-0238">DNA-binding</keyword>
<evidence type="ECO:0000256" key="2">
    <source>
        <dbReference type="ARBA" id="ARBA00022771"/>
    </source>
</evidence>
<name>A0AAV0XG97_9HEMI</name>
<comment type="caution">
    <text evidence="7">The sequence shown here is derived from an EMBL/GenBank/DDBJ whole genome shotgun (WGS) entry which is preliminary data.</text>
</comment>
<dbReference type="PANTHER" id="PTHR46927:SF3">
    <property type="entry name" value="THAP-TYPE DOMAIN-CONTAINING PROTEIN"/>
    <property type="match status" value="1"/>
</dbReference>
<dbReference type="GO" id="GO:0003677">
    <property type="term" value="F:DNA binding"/>
    <property type="evidence" value="ECO:0007669"/>
    <property type="project" value="UniProtKB-UniRule"/>
</dbReference>
<dbReference type="InterPro" id="IPR052224">
    <property type="entry name" value="THAP_domain_protein"/>
</dbReference>
<evidence type="ECO:0000256" key="4">
    <source>
        <dbReference type="ARBA" id="ARBA00023125"/>
    </source>
</evidence>
<feature type="domain" description="THAP-type" evidence="6">
    <location>
        <begin position="1"/>
        <end position="103"/>
    </location>
</feature>
<dbReference type="PROSITE" id="PS50950">
    <property type="entry name" value="ZF_THAP"/>
    <property type="match status" value="1"/>
</dbReference>
<dbReference type="EMBL" id="CARXXK010000004">
    <property type="protein sequence ID" value="CAI6367460.1"/>
    <property type="molecule type" value="Genomic_DNA"/>
</dbReference>
<keyword evidence="1" id="KW-0479">Metal-binding</keyword>
<evidence type="ECO:0000256" key="5">
    <source>
        <dbReference type="PROSITE-ProRule" id="PRU00309"/>
    </source>
</evidence>
<evidence type="ECO:0000259" key="6">
    <source>
        <dbReference type="PROSITE" id="PS50950"/>
    </source>
</evidence>
<dbReference type="GO" id="GO:0008270">
    <property type="term" value="F:zinc ion binding"/>
    <property type="evidence" value="ECO:0007669"/>
    <property type="project" value="UniProtKB-KW"/>
</dbReference>
<dbReference type="Proteomes" id="UP001160148">
    <property type="component" value="Unassembled WGS sequence"/>
</dbReference>
<gene>
    <name evidence="7" type="ORF">MEUPH1_LOCUS21934</name>
</gene>
<evidence type="ECO:0000313" key="7">
    <source>
        <dbReference type="EMBL" id="CAI6367460.1"/>
    </source>
</evidence>
<dbReference type="SUPFAM" id="SSF57716">
    <property type="entry name" value="Glucocorticoid receptor-like (DNA-binding domain)"/>
    <property type="match status" value="1"/>
</dbReference>
<keyword evidence="2 5" id="KW-0863">Zinc-finger</keyword>
<keyword evidence="3" id="KW-0862">Zinc</keyword>
<keyword evidence="8" id="KW-1185">Reference proteome</keyword>
<dbReference type="AlphaFoldDB" id="A0AAV0XG97"/>
<evidence type="ECO:0000313" key="8">
    <source>
        <dbReference type="Proteomes" id="UP001160148"/>
    </source>
</evidence>
<reference evidence="7 8" key="1">
    <citation type="submission" date="2023-01" db="EMBL/GenBank/DDBJ databases">
        <authorList>
            <person name="Whitehead M."/>
        </authorList>
    </citation>
    <scope>NUCLEOTIDE SEQUENCE [LARGE SCALE GENOMIC DNA]</scope>
</reference>
<evidence type="ECO:0000256" key="3">
    <source>
        <dbReference type="ARBA" id="ARBA00022833"/>
    </source>
</evidence>
<dbReference type="SMART" id="SM00980">
    <property type="entry name" value="THAP"/>
    <property type="match status" value="1"/>
</dbReference>
<dbReference type="InterPro" id="IPR006612">
    <property type="entry name" value="THAP_Znf"/>
</dbReference>
<proteinExistence type="predicted"/>
<evidence type="ECO:0000256" key="1">
    <source>
        <dbReference type="ARBA" id="ARBA00022723"/>
    </source>
</evidence>